<name>A0A917CY32_9NOCA</name>
<keyword evidence="2" id="KW-1185">Reference proteome</keyword>
<reference evidence="1" key="2">
    <citation type="submission" date="2020-09" db="EMBL/GenBank/DDBJ databases">
        <authorList>
            <person name="Sun Q."/>
            <person name="Sedlacek I."/>
        </authorList>
    </citation>
    <scope>NUCLEOTIDE SEQUENCE</scope>
    <source>
        <strain evidence="1">CCM 7905</strain>
    </source>
</reference>
<organism evidence="1 2">
    <name type="scientific">Rhodococcoides trifolii</name>
    <dbReference type="NCBI Taxonomy" id="908250"/>
    <lineage>
        <taxon>Bacteria</taxon>
        <taxon>Bacillati</taxon>
        <taxon>Actinomycetota</taxon>
        <taxon>Actinomycetes</taxon>
        <taxon>Mycobacteriales</taxon>
        <taxon>Nocardiaceae</taxon>
        <taxon>Rhodococcoides</taxon>
    </lineage>
</organism>
<evidence type="ECO:0000313" key="2">
    <source>
        <dbReference type="Proteomes" id="UP000654257"/>
    </source>
</evidence>
<gene>
    <name evidence="1" type="ORF">GCM10007304_17500</name>
</gene>
<proteinExistence type="predicted"/>
<evidence type="ECO:0000313" key="1">
    <source>
        <dbReference type="EMBL" id="GGG03863.1"/>
    </source>
</evidence>
<accession>A0A917CY32</accession>
<dbReference type="EMBL" id="BMCU01000002">
    <property type="protein sequence ID" value="GGG03863.1"/>
    <property type="molecule type" value="Genomic_DNA"/>
</dbReference>
<sequence>MPVASKLTGPLEGKAGEAFGYRLSEPFNGVDYLIVTRIDWPQWGCQETRVVPASRLVDEDGTEHVVQLVDGEHTMSISIELALCTHEEALQSIGYTVTDG</sequence>
<dbReference type="AlphaFoldDB" id="A0A917CY32"/>
<protein>
    <submittedName>
        <fullName evidence="1">Uncharacterized protein</fullName>
    </submittedName>
</protein>
<dbReference type="Proteomes" id="UP000654257">
    <property type="component" value="Unassembled WGS sequence"/>
</dbReference>
<comment type="caution">
    <text evidence="1">The sequence shown here is derived from an EMBL/GenBank/DDBJ whole genome shotgun (WGS) entry which is preliminary data.</text>
</comment>
<dbReference type="RefSeq" id="WP_188544420.1">
    <property type="nucleotide sequence ID" value="NZ_BMCU01000002.1"/>
</dbReference>
<reference evidence="1" key="1">
    <citation type="journal article" date="2014" name="Int. J. Syst. Evol. Microbiol.">
        <title>Complete genome sequence of Corynebacterium casei LMG S-19264T (=DSM 44701T), isolated from a smear-ripened cheese.</title>
        <authorList>
            <consortium name="US DOE Joint Genome Institute (JGI-PGF)"/>
            <person name="Walter F."/>
            <person name="Albersmeier A."/>
            <person name="Kalinowski J."/>
            <person name="Ruckert C."/>
        </authorList>
    </citation>
    <scope>NUCLEOTIDE SEQUENCE</scope>
    <source>
        <strain evidence="1">CCM 7905</strain>
    </source>
</reference>